<organism evidence="6 7">
    <name type="scientific">Acaulospora morrowiae</name>
    <dbReference type="NCBI Taxonomy" id="94023"/>
    <lineage>
        <taxon>Eukaryota</taxon>
        <taxon>Fungi</taxon>
        <taxon>Fungi incertae sedis</taxon>
        <taxon>Mucoromycota</taxon>
        <taxon>Glomeromycotina</taxon>
        <taxon>Glomeromycetes</taxon>
        <taxon>Diversisporales</taxon>
        <taxon>Acaulosporaceae</taxon>
        <taxon>Acaulospora</taxon>
    </lineage>
</organism>
<evidence type="ECO:0000313" key="7">
    <source>
        <dbReference type="Proteomes" id="UP000789342"/>
    </source>
</evidence>
<comment type="subcellular location">
    <subcellularLocation>
        <location evidence="1">Nucleus</location>
    </subcellularLocation>
</comment>
<dbReference type="Proteomes" id="UP000789342">
    <property type="component" value="Unassembled WGS sequence"/>
</dbReference>
<protein>
    <submittedName>
        <fullName evidence="6">10904_t:CDS:1</fullName>
    </submittedName>
</protein>
<feature type="compositionally biased region" description="Acidic residues" evidence="4">
    <location>
        <begin position="152"/>
        <end position="167"/>
    </location>
</feature>
<dbReference type="InterPro" id="IPR051958">
    <property type="entry name" value="Alba-like_NAB"/>
</dbReference>
<feature type="region of interest" description="Disordered" evidence="4">
    <location>
        <begin position="150"/>
        <end position="179"/>
    </location>
</feature>
<feature type="compositionally biased region" description="Low complexity" evidence="4">
    <location>
        <begin position="54"/>
        <end position="67"/>
    </location>
</feature>
<dbReference type="PANTHER" id="PTHR13516">
    <property type="entry name" value="RIBONUCLEASE P SUBUNIT P25"/>
    <property type="match status" value="1"/>
</dbReference>
<comment type="caution">
    <text evidence="6">The sequence shown here is derived from an EMBL/GenBank/DDBJ whole genome shotgun (WGS) entry which is preliminary data.</text>
</comment>
<dbReference type="Gene3D" id="3.30.110.20">
    <property type="entry name" value="Alba-like domain"/>
    <property type="match status" value="1"/>
</dbReference>
<keyword evidence="3" id="KW-0539">Nucleus</keyword>
<sequence length="206" mass="22712">MSPKRRNSKYISRPSPYKGKKVKTKESALSLQVEPDTASTAVLTTPSPRSQNESATSSTAPITTSSIKETKEHSLRITRSGKIRNYVEQGLNAFKNKISDETSSITLILSGKGSAITKTVSIVEIIKRKMNGTLHQYNQIGRTFVRIKGESGEDVEDEEMEDYEEDKNETSGEGASRPTITIHLSTKPILHLESYAGYQLSTNISS</sequence>
<dbReference type="InterPro" id="IPR002775">
    <property type="entry name" value="DNA/RNA-bd_Alba-like"/>
</dbReference>
<dbReference type="AlphaFoldDB" id="A0A9N8WHI2"/>
<dbReference type="OrthoDB" id="424402at2759"/>
<feature type="compositionally biased region" description="Polar residues" evidence="4">
    <location>
        <begin position="37"/>
        <end position="53"/>
    </location>
</feature>
<feature type="region of interest" description="Disordered" evidence="4">
    <location>
        <begin position="1"/>
        <end position="73"/>
    </location>
</feature>
<evidence type="ECO:0000256" key="1">
    <source>
        <dbReference type="ARBA" id="ARBA00004123"/>
    </source>
</evidence>
<feature type="domain" description="DNA/RNA-binding protein Alba-like" evidence="5">
    <location>
        <begin position="74"/>
        <end position="141"/>
    </location>
</feature>
<evidence type="ECO:0000259" key="5">
    <source>
        <dbReference type="Pfam" id="PF01918"/>
    </source>
</evidence>
<evidence type="ECO:0000256" key="3">
    <source>
        <dbReference type="ARBA" id="ARBA00023242"/>
    </source>
</evidence>
<keyword evidence="7" id="KW-1185">Reference proteome</keyword>
<dbReference type="GO" id="GO:0003723">
    <property type="term" value="F:RNA binding"/>
    <property type="evidence" value="ECO:0007669"/>
    <property type="project" value="TreeGrafter"/>
</dbReference>
<dbReference type="Pfam" id="PF01918">
    <property type="entry name" value="Alba"/>
    <property type="match status" value="1"/>
</dbReference>
<reference evidence="6" key="1">
    <citation type="submission" date="2021-06" db="EMBL/GenBank/DDBJ databases">
        <authorList>
            <person name="Kallberg Y."/>
            <person name="Tangrot J."/>
            <person name="Rosling A."/>
        </authorList>
    </citation>
    <scope>NUCLEOTIDE SEQUENCE</scope>
    <source>
        <strain evidence="6">CL551</strain>
    </source>
</reference>
<comment type="similarity">
    <text evidence="2">Belongs to the histone-like Alba family.</text>
</comment>
<dbReference type="PANTHER" id="PTHR13516:SF4">
    <property type="entry name" value="FI09323P"/>
    <property type="match status" value="1"/>
</dbReference>
<evidence type="ECO:0000256" key="2">
    <source>
        <dbReference type="ARBA" id="ARBA00008018"/>
    </source>
</evidence>
<gene>
    <name evidence="6" type="ORF">AMORRO_LOCUS2733</name>
</gene>
<evidence type="ECO:0000256" key="4">
    <source>
        <dbReference type="SAM" id="MobiDB-lite"/>
    </source>
</evidence>
<dbReference type="SUPFAM" id="SSF82704">
    <property type="entry name" value="AlbA-like"/>
    <property type="match status" value="1"/>
</dbReference>
<accession>A0A9N8WHI2</accession>
<dbReference type="EMBL" id="CAJVPV010001210">
    <property type="protein sequence ID" value="CAG8490024.1"/>
    <property type="molecule type" value="Genomic_DNA"/>
</dbReference>
<name>A0A9N8WHI2_9GLOM</name>
<dbReference type="GO" id="GO:0005634">
    <property type="term" value="C:nucleus"/>
    <property type="evidence" value="ECO:0007669"/>
    <property type="project" value="UniProtKB-SubCell"/>
</dbReference>
<evidence type="ECO:0000313" key="6">
    <source>
        <dbReference type="EMBL" id="CAG8490024.1"/>
    </source>
</evidence>
<dbReference type="InterPro" id="IPR036882">
    <property type="entry name" value="Alba-like_dom_sf"/>
</dbReference>
<proteinExistence type="inferred from homology"/>